<feature type="region of interest" description="Disordered" evidence="4">
    <location>
        <begin position="1"/>
        <end position="80"/>
    </location>
</feature>
<reference evidence="6" key="2">
    <citation type="submission" date="2020-05" db="EMBL/GenBank/DDBJ databases">
        <authorList>
            <person name="Kim H.-S."/>
            <person name="Proctor R.H."/>
            <person name="Brown D.W."/>
        </authorList>
    </citation>
    <scope>NUCLEOTIDE SEQUENCE</scope>
    <source>
        <strain evidence="6">NRRL 45417</strain>
    </source>
</reference>
<dbReference type="SUPFAM" id="SSF48371">
    <property type="entry name" value="ARM repeat"/>
    <property type="match status" value="1"/>
</dbReference>
<dbReference type="SMART" id="SM00025">
    <property type="entry name" value="Pumilio"/>
    <property type="match status" value="8"/>
</dbReference>
<dbReference type="InterPro" id="IPR033133">
    <property type="entry name" value="PUM-HD"/>
</dbReference>
<dbReference type="InterPro" id="IPR016024">
    <property type="entry name" value="ARM-type_fold"/>
</dbReference>
<comment type="caution">
    <text evidence="6">The sequence shown here is derived from an EMBL/GenBank/DDBJ whole genome shotgun (WGS) entry which is preliminary data.</text>
</comment>
<feature type="repeat" description="Pumilio" evidence="3">
    <location>
        <begin position="877"/>
        <end position="912"/>
    </location>
</feature>
<feature type="region of interest" description="Disordered" evidence="4">
    <location>
        <begin position="359"/>
        <end position="393"/>
    </location>
</feature>
<dbReference type="GO" id="GO:0010608">
    <property type="term" value="P:post-transcriptional regulation of gene expression"/>
    <property type="evidence" value="ECO:0007669"/>
    <property type="project" value="TreeGrafter"/>
</dbReference>
<feature type="region of interest" description="Disordered" evidence="4">
    <location>
        <begin position="1037"/>
        <end position="1115"/>
    </location>
</feature>
<sequence length="1115" mass="123052">MDELRFRSQQSPRGNDQSMHSFVSPTRNASRMPAPQVNPHAGAHDHRSGLPRRFTTDSGRVPTLSSLGAQRVPESSQDYNIEKKKMEYERIREQRRRFELEMQKLDQQQRREALELAQMEEEVGRMGGHQSEPTTPPEYRDNSGFPTFLSRPSRYSMSSLTSPPGLFNRPVRSGSQLASPQSGIRQARFGFEDTTTQMPSRSVPTTRRNSDDEKEEAVRQDPSSHRSGNAKLQEEYIILSLNLCFGHNELNLLKQRNFICDTIILIQLNKASTKRSFTNHQAKLTMNFDDSINRYSMPVTRSRTGMYDVGLDQTNTTRFLFGDEETNAGGHSGPDANFPTLVRHDDQILSASSAALDLALSPSPNPESTSSSRGWSRVVNRHRPQQSLSSINGSSNIVSDLVGLASRPTSLRHSIDLKYISENAVETGPIMSPSATPNMATPPKLQSSFSSSDVPTVKSPGTSSSKTNNHAQQHFHNHNASLGRIPAGAVHRGHSRELSSENPAVSREQHNYPSIQSALQASAAPFGPSTTAAVPPSAMVSPSAGTAAANNSYNNMFYSANGYGAPQGVAQGGIPQVMPQGAPHQPGGYNANMLANSMQQMNMNGANGSNMYQPQNYNGYNTGPYNQGNQPRDSQARVIQHRRQLDNEAMSRYQNTPLDSFVGNIYELCKDQHGCRYLQKKLEERNADQVHMIWVETNQHVIELMTDPFGNYLCQKLLEFCNDDERTVLIQNASQDMVRIALNQHGTRALQKMIEYVSTPQQVHIIIEALRYRVVELIQDLNGNHVIQKCLNKLTPPDAQFIFDAVGGSCVEVGTHRHGCCVLQRCIDHASGDQKLWLIQRITEHARILVQDPFGNYVVQYIIDLNEPLFTEPIVLTFKDCITQLSRHKFSSNVIEKCLRCAQPPSKDLIVDELLRNQEMERLLRDSFANYVIQTALEYATPHQKHRLVEAIRPILPQIRTTPYGRRIQAKISAFDNRGSAASSGQVTPADNTQGQIPMRATHARVIPGSGPILQGNGMPHSGPMQPMRQNMPAYSPNPVMNGQIPTAGGPVQQPQFGQMTPSNFAPNTTANGAANGSAGNSNLAGQVSGNSGPTSPTNGNGNASAGQGEQSQWV</sequence>
<evidence type="ECO:0000256" key="2">
    <source>
        <dbReference type="ARBA" id="ARBA00024893"/>
    </source>
</evidence>
<accession>A0A8H4TB76</accession>
<dbReference type="PANTHER" id="PTHR12537">
    <property type="entry name" value="RNA BINDING PROTEIN PUMILIO-RELATED"/>
    <property type="match status" value="1"/>
</dbReference>
<protein>
    <recommendedName>
        <fullName evidence="5">PUM-HD domain-containing protein</fullName>
    </recommendedName>
</protein>
<feature type="compositionally biased region" description="Basic and acidic residues" evidence="4">
    <location>
        <begin position="208"/>
        <end position="224"/>
    </location>
</feature>
<dbReference type="PROSITE" id="PS50303">
    <property type="entry name" value="PUM_HD"/>
    <property type="match status" value="1"/>
</dbReference>
<dbReference type="PANTHER" id="PTHR12537:SF13">
    <property type="entry name" value="PUMILIO HOMOLOGY DOMAIN FAMILY MEMBER 4"/>
    <property type="match status" value="1"/>
</dbReference>
<feature type="repeat" description="Pumilio" evidence="3">
    <location>
        <begin position="696"/>
        <end position="731"/>
    </location>
</feature>
<reference evidence="6" key="1">
    <citation type="journal article" date="2020" name="BMC Genomics">
        <title>Correction to: Identification and distribution of gene clusters required for synthesis of sphingolipid metabolism inhibitors in diverse species of the filamentous fungus Fusarium.</title>
        <authorList>
            <person name="Kim H.S."/>
            <person name="Lohmar J.M."/>
            <person name="Busman M."/>
            <person name="Brown D.W."/>
            <person name="Naumann T.A."/>
            <person name="Divon H.H."/>
            <person name="Lysoe E."/>
            <person name="Uhlig S."/>
            <person name="Proctor R.H."/>
        </authorList>
    </citation>
    <scope>NUCLEOTIDE SEQUENCE</scope>
    <source>
        <strain evidence="6">NRRL 45417</strain>
    </source>
</reference>
<dbReference type="InterPro" id="IPR001313">
    <property type="entry name" value="Pumilio_RNA-bd_rpt"/>
</dbReference>
<evidence type="ECO:0000313" key="6">
    <source>
        <dbReference type="EMBL" id="KAF4954699.1"/>
    </source>
</evidence>
<evidence type="ECO:0000256" key="4">
    <source>
        <dbReference type="SAM" id="MobiDB-lite"/>
    </source>
</evidence>
<feature type="repeat" description="Pumilio" evidence="3">
    <location>
        <begin position="805"/>
        <end position="840"/>
    </location>
</feature>
<dbReference type="EMBL" id="JABFAI010000114">
    <property type="protein sequence ID" value="KAF4954699.1"/>
    <property type="molecule type" value="Genomic_DNA"/>
</dbReference>
<feature type="compositionally biased region" description="Polar residues" evidence="4">
    <location>
        <begin position="193"/>
        <end position="207"/>
    </location>
</feature>
<dbReference type="CDD" id="cd07920">
    <property type="entry name" value="Pumilio"/>
    <property type="match status" value="1"/>
</dbReference>
<evidence type="ECO:0000256" key="3">
    <source>
        <dbReference type="PROSITE-ProRule" id="PRU00317"/>
    </source>
</evidence>
<feature type="compositionally biased region" description="Polar residues" evidence="4">
    <location>
        <begin position="7"/>
        <end position="29"/>
    </location>
</feature>
<dbReference type="PROSITE" id="PS50302">
    <property type="entry name" value="PUM"/>
    <property type="match status" value="8"/>
</dbReference>
<dbReference type="InterPro" id="IPR011989">
    <property type="entry name" value="ARM-like"/>
</dbReference>
<comment type="function">
    <text evidence="2">RNA-binding nucleolar protein required for pre-rRNA processing. Involved in production of 18S rRNA and assembly of small ribosomal subunit.</text>
</comment>
<dbReference type="InterPro" id="IPR033712">
    <property type="entry name" value="Pumilio_RNA-bd"/>
</dbReference>
<dbReference type="GO" id="GO:0005737">
    <property type="term" value="C:cytoplasm"/>
    <property type="evidence" value="ECO:0007669"/>
    <property type="project" value="TreeGrafter"/>
</dbReference>
<feature type="region of interest" description="Disordered" evidence="4">
    <location>
        <begin position="121"/>
        <end position="228"/>
    </location>
</feature>
<feature type="repeat" description="Pumilio" evidence="3">
    <location>
        <begin position="660"/>
        <end position="695"/>
    </location>
</feature>
<feature type="region of interest" description="Disordered" evidence="4">
    <location>
        <begin position="430"/>
        <end position="471"/>
    </location>
</feature>
<feature type="repeat" description="Pumilio" evidence="3">
    <location>
        <begin position="841"/>
        <end position="876"/>
    </location>
</feature>
<dbReference type="FunFam" id="1.25.10.10:FF:000237">
    <property type="entry name" value="Pumilio homolog 9"/>
    <property type="match status" value="1"/>
</dbReference>
<feature type="compositionally biased region" description="Polar residues" evidence="4">
    <location>
        <begin position="63"/>
        <end position="79"/>
    </location>
</feature>
<feature type="compositionally biased region" description="Low complexity" evidence="4">
    <location>
        <begin position="1068"/>
        <end position="1086"/>
    </location>
</feature>
<evidence type="ECO:0000313" key="7">
    <source>
        <dbReference type="Proteomes" id="UP000604273"/>
    </source>
</evidence>
<dbReference type="Gene3D" id="1.25.10.10">
    <property type="entry name" value="Leucine-rich Repeat Variant"/>
    <property type="match status" value="1"/>
</dbReference>
<dbReference type="GO" id="GO:0003729">
    <property type="term" value="F:mRNA binding"/>
    <property type="evidence" value="ECO:0007669"/>
    <property type="project" value="TreeGrafter"/>
</dbReference>
<gene>
    <name evidence="6" type="ORF">FGADI_5166</name>
</gene>
<dbReference type="OrthoDB" id="668540at2759"/>
<dbReference type="AlphaFoldDB" id="A0A8H4TB76"/>
<feature type="compositionally biased region" description="Polar residues" evidence="4">
    <location>
        <begin position="153"/>
        <end position="162"/>
    </location>
</feature>
<evidence type="ECO:0000259" key="5">
    <source>
        <dbReference type="PROSITE" id="PS50303"/>
    </source>
</evidence>
<keyword evidence="7" id="KW-1185">Reference proteome</keyword>
<feature type="compositionally biased region" description="Polar residues" evidence="4">
    <location>
        <begin position="173"/>
        <end position="184"/>
    </location>
</feature>
<feature type="repeat" description="Pumilio" evidence="3">
    <location>
        <begin position="732"/>
        <end position="768"/>
    </location>
</feature>
<feature type="repeat" description="Pumilio" evidence="3">
    <location>
        <begin position="769"/>
        <end position="804"/>
    </location>
</feature>
<feature type="compositionally biased region" description="Polar residues" evidence="4">
    <location>
        <begin position="1053"/>
        <end position="1067"/>
    </location>
</feature>
<proteinExistence type="predicted"/>
<feature type="compositionally biased region" description="Low complexity" evidence="4">
    <location>
        <begin position="359"/>
        <end position="372"/>
    </location>
</feature>
<feature type="repeat" description="Pumilio" evidence="3">
    <location>
        <begin position="913"/>
        <end position="950"/>
    </location>
</feature>
<evidence type="ECO:0000256" key="1">
    <source>
        <dbReference type="ARBA" id="ARBA00022737"/>
    </source>
</evidence>
<organism evidence="6 7">
    <name type="scientific">Fusarium gaditjirri</name>
    <dbReference type="NCBI Taxonomy" id="282569"/>
    <lineage>
        <taxon>Eukaryota</taxon>
        <taxon>Fungi</taxon>
        <taxon>Dikarya</taxon>
        <taxon>Ascomycota</taxon>
        <taxon>Pezizomycotina</taxon>
        <taxon>Sordariomycetes</taxon>
        <taxon>Hypocreomycetidae</taxon>
        <taxon>Hypocreales</taxon>
        <taxon>Nectriaceae</taxon>
        <taxon>Fusarium</taxon>
        <taxon>Fusarium nisikadoi species complex</taxon>
    </lineage>
</organism>
<dbReference type="Proteomes" id="UP000604273">
    <property type="component" value="Unassembled WGS sequence"/>
</dbReference>
<feature type="compositionally biased region" description="Polar residues" evidence="4">
    <location>
        <begin position="433"/>
        <end position="467"/>
    </location>
</feature>
<feature type="domain" description="PUM-HD" evidence="5">
    <location>
        <begin position="634"/>
        <end position="976"/>
    </location>
</feature>
<feature type="compositionally biased region" description="Polar residues" evidence="4">
    <location>
        <begin position="1088"/>
        <end position="1115"/>
    </location>
</feature>
<dbReference type="Pfam" id="PF00806">
    <property type="entry name" value="PUF"/>
    <property type="match status" value="8"/>
</dbReference>
<name>A0A8H4TB76_9HYPO</name>
<keyword evidence="1" id="KW-0677">Repeat</keyword>